<sequence>MIILIIIVFPFCTVSSIVQDLSNNDFECYPLPEILIRYRKVCRYINMLEEFCSANSEQSSSVLSSNVDVNRMYIAQYNQYSLFHSMSKLLDLSLVWFKQHSSKNDSNNNNN</sequence>
<evidence type="ECO:0000313" key="3">
    <source>
        <dbReference type="Proteomes" id="UP000663873"/>
    </source>
</evidence>
<dbReference type="AlphaFoldDB" id="A0A821M216"/>
<feature type="chain" id="PRO_5032526949" evidence="1">
    <location>
        <begin position="17"/>
        <end position="111"/>
    </location>
</feature>
<dbReference type="Proteomes" id="UP000663873">
    <property type="component" value="Unassembled WGS sequence"/>
</dbReference>
<name>A0A821M216_9BILA</name>
<proteinExistence type="predicted"/>
<feature type="non-terminal residue" evidence="2">
    <location>
        <position position="111"/>
    </location>
</feature>
<feature type="non-terminal residue" evidence="2">
    <location>
        <position position="1"/>
    </location>
</feature>
<comment type="caution">
    <text evidence="2">The sequence shown here is derived from an EMBL/GenBank/DDBJ whole genome shotgun (WGS) entry which is preliminary data.</text>
</comment>
<feature type="signal peptide" evidence="1">
    <location>
        <begin position="1"/>
        <end position="16"/>
    </location>
</feature>
<gene>
    <name evidence="2" type="ORF">UJA718_LOCUS39367</name>
</gene>
<reference evidence="2" key="1">
    <citation type="submission" date="2021-02" db="EMBL/GenBank/DDBJ databases">
        <authorList>
            <person name="Nowell W R."/>
        </authorList>
    </citation>
    <scope>NUCLEOTIDE SEQUENCE</scope>
</reference>
<evidence type="ECO:0000256" key="1">
    <source>
        <dbReference type="SAM" id="SignalP"/>
    </source>
</evidence>
<accession>A0A821M216</accession>
<dbReference type="EMBL" id="CAJOBP010041640">
    <property type="protein sequence ID" value="CAF4759546.1"/>
    <property type="molecule type" value="Genomic_DNA"/>
</dbReference>
<evidence type="ECO:0000313" key="2">
    <source>
        <dbReference type="EMBL" id="CAF4759546.1"/>
    </source>
</evidence>
<organism evidence="2 3">
    <name type="scientific">Rotaria socialis</name>
    <dbReference type="NCBI Taxonomy" id="392032"/>
    <lineage>
        <taxon>Eukaryota</taxon>
        <taxon>Metazoa</taxon>
        <taxon>Spiralia</taxon>
        <taxon>Gnathifera</taxon>
        <taxon>Rotifera</taxon>
        <taxon>Eurotatoria</taxon>
        <taxon>Bdelloidea</taxon>
        <taxon>Philodinida</taxon>
        <taxon>Philodinidae</taxon>
        <taxon>Rotaria</taxon>
    </lineage>
</organism>
<keyword evidence="3" id="KW-1185">Reference proteome</keyword>
<protein>
    <submittedName>
        <fullName evidence="2">Uncharacterized protein</fullName>
    </submittedName>
</protein>
<keyword evidence="1" id="KW-0732">Signal</keyword>